<gene>
    <name evidence="1" type="ORF">CSW64_03790</name>
</gene>
<organism evidence="1 2">
    <name type="scientific">Caulobacter mirabilis</name>
    <dbReference type="NCBI Taxonomy" id="69666"/>
    <lineage>
        <taxon>Bacteria</taxon>
        <taxon>Pseudomonadati</taxon>
        <taxon>Pseudomonadota</taxon>
        <taxon>Alphaproteobacteria</taxon>
        <taxon>Caulobacterales</taxon>
        <taxon>Caulobacteraceae</taxon>
        <taxon>Caulobacter</taxon>
    </lineage>
</organism>
<dbReference type="EMBL" id="CP024201">
    <property type="protein sequence ID" value="ATQ41595.1"/>
    <property type="molecule type" value="Genomic_DNA"/>
</dbReference>
<name>A0A2D2AUF4_9CAUL</name>
<dbReference type="RefSeq" id="WP_099620852.1">
    <property type="nucleotide sequence ID" value="NZ_CP024201.1"/>
</dbReference>
<dbReference type="KEGG" id="cmb:CSW64_03790"/>
<protein>
    <submittedName>
        <fullName evidence="1">Uncharacterized protein</fullName>
    </submittedName>
</protein>
<accession>A0A2D2AUF4</accession>
<proteinExistence type="predicted"/>
<reference evidence="1 2" key="1">
    <citation type="submission" date="2017-10" db="EMBL/GenBank/DDBJ databases">
        <title>Genome sequence of Caulobacter mirabilis FWC38.</title>
        <authorList>
            <person name="Fiebig A."/>
            <person name="Crosson S."/>
        </authorList>
    </citation>
    <scope>NUCLEOTIDE SEQUENCE [LARGE SCALE GENOMIC DNA]</scope>
    <source>
        <strain evidence="1 2">FWC 38</strain>
    </source>
</reference>
<evidence type="ECO:0000313" key="2">
    <source>
        <dbReference type="Proteomes" id="UP000228945"/>
    </source>
</evidence>
<keyword evidence="2" id="KW-1185">Reference proteome</keyword>
<dbReference type="AlphaFoldDB" id="A0A2D2AUF4"/>
<sequence length="67" mass="7369">MASAFTERRFMGAWVFDLTDPRAARQLYETLPAPLKPACELRLGIDGGHVHAASDEAAEWLRKNAAA</sequence>
<evidence type="ECO:0000313" key="1">
    <source>
        <dbReference type="EMBL" id="ATQ41595.1"/>
    </source>
</evidence>
<dbReference type="Proteomes" id="UP000228945">
    <property type="component" value="Chromosome"/>
</dbReference>